<dbReference type="PROSITE" id="PS50883">
    <property type="entry name" value="EAL"/>
    <property type="match status" value="1"/>
</dbReference>
<dbReference type="InterPro" id="IPR000160">
    <property type="entry name" value="GGDEF_dom"/>
</dbReference>
<organism evidence="3 4">
    <name type="scientific">Olsenella porci</name>
    <dbReference type="NCBI Taxonomy" id="2652279"/>
    <lineage>
        <taxon>Bacteria</taxon>
        <taxon>Bacillati</taxon>
        <taxon>Actinomycetota</taxon>
        <taxon>Coriobacteriia</taxon>
        <taxon>Coriobacteriales</taxon>
        <taxon>Atopobiaceae</taxon>
        <taxon>Olsenella</taxon>
    </lineage>
</organism>
<dbReference type="CDD" id="cd01948">
    <property type="entry name" value="EAL"/>
    <property type="match status" value="1"/>
</dbReference>
<dbReference type="InterPro" id="IPR013656">
    <property type="entry name" value="PAS_4"/>
</dbReference>
<evidence type="ECO:0000259" key="2">
    <source>
        <dbReference type="PROSITE" id="PS50887"/>
    </source>
</evidence>
<dbReference type="SUPFAM" id="SSF55073">
    <property type="entry name" value="Nucleotide cyclase"/>
    <property type="match status" value="1"/>
</dbReference>
<accession>A0A6N7XT12</accession>
<proteinExistence type="predicted"/>
<feature type="domain" description="GGDEF" evidence="2">
    <location>
        <begin position="728"/>
        <end position="865"/>
    </location>
</feature>
<sequence length="963" mass="107587">MQNGTTLITKLKAISGSGSRGLMAQRVRPNESYVLDRLSQALEEGWIRPYFQPVQRTLTGRICGMEALARWDDPTYGLLSPAAFVPVLERRNLIWRMDLKIVSQVAHLLGTLLAEDRPVVPVSVNLSRIDFHACDMLEKIDGVLQREGVPRVLLNIELTESALADDEVILRESARFRKRGYELWLDDFGSGYSSLNTLKDTHFDVLKIDMEFLREFDSMPQSRVIISSIVNMAKYLHIGTLCEGVETEEQRNFLLSVGCEQLQGYLISKPRPLEGVIHDLQSGSIELETSNVLGYYTRIGKVNTLAANPLQLEDAYDPLSIGHSGSLCIIELQQGDAHVLFESQVFANLLAMMGVMDKESLENLLNDPDDRVGREALNIMRTSARTDLVETAQLVVGEREYAFSIRHIVSQQRSSAFAVSASDITDTARLKGPIRTRTVTNYLMLLFEQIDIFDLDSDTATYIYRSTSNFPHHFKGRTPQAVLRDIGARFVHPLDKERFGDFTDLSTIDGRLDRAKGRHLSDAFRILERETGRYAWKTFTFAPAHNVGHRFLVFTARPTNQEVVSHVSKPGELVSSRLLWDTLVRDAPLGLFWKDAERRFIGASQEFLDFYGFESEDAVVGKTDEDMGWHPDPGPFERDEEAIITRGARTRNVAGTCMVNGEVHHIRASKMPLISNGTIKGLVGYFIDLDSDTLKLSGERSLLLGARGSTKLTGAAAAYQDAWRHDQIPFALIVMSIDSVADFNLTFGPVLLDHLVKKVGSCVAQVVDVHGAWDQIGRGKFCVLVQCANKEQADRVAAQLRQAVASISQVDGIQVSVRCTTGIARSQESDDLEQMERIADRRLREAISDRVVTTRGLSREDVIRRMTVLGSYFDAVRLVDPSVYKASSPNSVSSMGVSSDCFDIWGQDRCCKDCVSQRAVDTGAIQQKYMAHDGKRYLVRAFPVVVDDKSCAIEVMVQLPEGE</sequence>
<dbReference type="AlphaFoldDB" id="A0A6N7XT12"/>
<dbReference type="InterPro" id="IPR043128">
    <property type="entry name" value="Rev_trsase/Diguanyl_cyclase"/>
</dbReference>
<dbReference type="PANTHER" id="PTHR33121:SF70">
    <property type="entry name" value="SIGNALING PROTEIN YKOW"/>
    <property type="match status" value="1"/>
</dbReference>
<dbReference type="Gene3D" id="3.30.70.270">
    <property type="match status" value="1"/>
</dbReference>
<dbReference type="GO" id="GO:0071111">
    <property type="term" value="F:cyclic-guanylate-specific phosphodiesterase activity"/>
    <property type="evidence" value="ECO:0007669"/>
    <property type="project" value="InterPro"/>
</dbReference>
<dbReference type="InterPro" id="IPR050706">
    <property type="entry name" value="Cyclic-di-GMP_PDE-like"/>
</dbReference>
<dbReference type="InterPro" id="IPR001633">
    <property type="entry name" value="EAL_dom"/>
</dbReference>
<dbReference type="Pfam" id="PF00990">
    <property type="entry name" value="GGDEF"/>
    <property type="match status" value="1"/>
</dbReference>
<dbReference type="SMART" id="SM00052">
    <property type="entry name" value="EAL"/>
    <property type="match status" value="1"/>
</dbReference>
<dbReference type="InterPro" id="IPR029787">
    <property type="entry name" value="Nucleotide_cyclase"/>
</dbReference>
<dbReference type="Gene3D" id="3.30.450.20">
    <property type="entry name" value="PAS domain"/>
    <property type="match status" value="1"/>
</dbReference>
<keyword evidence="4" id="KW-1185">Reference proteome</keyword>
<reference evidence="3 4" key="1">
    <citation type="submission" date="2019-08" db="EMBL/GenBank/DDBJ databases">
        <title>In-depth cultivation of the pig gut microbiome towards novel bacterial diversity and tailored functional studies.</title>
        <authorList>
            <person name="Wylensek D."/>
            <person name="Hitch T.C.A."/>
            <person name="Clavel T."/>
        </authorList>
    </citation>
    <scope>NUCLEOTIDE SEQUENCE [LARGE SCALE GENOMIC DNA]</scope>
    <source>
        <strain evidence="3 4">CA-Schmier-601-WT-1</strain>
    </source>
</reference>
<evidence type="ECO:0000313" key="4">
    <source>
        <dbReference type="Proteomes" id="UP000469325"/>
    </source>
</evidence>
<dbReference type="InterPro" id="IPR035965">
    <property type="entry name" value="PAS-like_dom_sf"/>
</dbReference>
<dbReference type="Pfam" id="PF00563">
    <property type="entry name" value="EAL"/>
    <property type="match status" value="1"/>
</dbReference>
<dbReference type="SUPFAM" id="SSF141868">
    <property type="entry name" value="EAL domain-like"/>
    <property type="match status" value="1"/>
</dbReference>
<dbReference type="PROSITE" id="PS50887">
    <property type="entry name" value="GGDEF"/>
    <property type="match status" value="1"/>
</dbReference>
<gene>
    <name evidence="3" type="ORF">FYJ68_08045</name>
</gene>
<dbReference type="Pfam" id="PF08448">
    <property type="entry name" value="PAS_4"/>
    <property type="match status" value="1"/>
</dbReference>
<dbReference type="EMBL" id="VUNC01000006">
    <property type="protein sequence ID" value="MST73059.1"/>
    <property type="molecule type" value="Genomic_DNA"/>
</dbReference>
<comment type="caution">
    <text evidence="3">The sequence shown here is derived from an EMBL/GenBank/DDBJ whole genome shotgun (WGS) entry which is preliminary data.</text>
</comment>
<dbReference type="SMART" id="SM00267">
    <property type="entry name" value="GGDEF"/>
    <property type="match status" value="1"/>
</dbReference>
<evidence type="ECO:0000313" key="3">
    <source>
        <dbReference type="EMBL" id="MST73059.1"/>
    </source>
</evidence>
<dbReference type="PANTHER" id="PTHR33121">
    <property type="entry name" value="CYCLIC DI-GMP PHOSPHODIESTERASE PDEF"/>
    <property type="match status" value="1"/>
</dbReference>
<protein>
    <submittedName>
        <fullName evidence="3">EAL domain-containing protein</fullName>
    </submittedName>
</protein>
<name>A0A6N7XT12_9ACTN</name>
<dbReference type="Proteomes" id="UP000469325">
    <property type="component" value="Unassembled WGS sequence"/>
</dbReference>
<feature type="domain" description="EAL" evidence="1">
    <location>
        <begin position="31"/>
        <end position="284"/>
    </location>
</feature>
<evidence type="ECO:0000259" key="1">
    <source>
        <dbReference type="PROSITE" id="PS50883"/>
    </source>
</evidence>
<dbReference type="SUPFAM" id="SSF55785">
    <property type="entry name" value="PYP-like sensor domain (PAS domain)"/>
    <property type="match status" value="1"/>
</dbReference>
<dbReference type="InterPro" id="IPR035919">
    <property type="entry name" value="EAL_sf"/>
</dbReference>
<dbReference type="Gene3D" id="3.20.20.450">
    <property type="entry name" value="EAL domain"/>
    <property type="match status" value="1"/>
</dbReference>